<comment type="caution">
    <text evidence="1">The sequence shown here is derived from an EMBL/GenBank/DDBJ whole genome shotgun (WGS) entry which is preliminary data.</text>
</comment>
<dbReference type="EMBL" id="LGUF01000007">
    <property type="protein sequence ID" value="KON86032.1"/>
    <property type="molecule type" value="Genomic_DNA"/>
</dbReference>
<keyword evidence="2" id="KW-1185">Reference proteome</keyword>
<proteinExistence type="predicted"/>
<dbReference type="Proteomes" id="UP000037109">
    <property type="component" value="Unassembled WGS sequence"/>
</dbReference>
<evidence type="ECO:0000313" key="2">
    <source>
        <dbReference type="Proteomes" id="UP000037109"/>
    </source>
</evidence>
<sequence length="64" mass="7556">MILYLLGFCAVLLGTGMFVDWWHKKHGIDDFDPEENEKHVSESERAYIESYMHNMKNDHHNGMS</sequence>
<reference evidence="2" key="1">
    <citation type="submission" date="2015-07" db="EMBL/GenBank/DDBJ databases">
        <title>Fjat-10036 dsm4.</title>
        <authorList>
            <person name="Liu B."/>
            <person name="Wang J."/>
            <person name="Zhu Y."/>
            <person name="Liu G."/>
            <person name="Chen Q."/>
            <person name="Chen Z."/>
            <person name="Lan J."/>
            <person name="Che J."/>
            <person name="Ge C."/>
            <person name="Shi H."/>
            <person name="Pan Z."/>
            <person name="Liu X."/>
        </authorList>
    </citation>
    <scope>NUCLEOTIDE SEQUENCE [LARGE SCALE GENOMIC DNA]</scope>
    <source>
        <strain evidence="2">DSM 4</strain>
    </source>
</reference>
<dbReference type="AlphaFoldDB" id="A0A0M0G939"/>
<dbReference type="PATRIC" id="fig|1459.3.peg.793"/>
<protein>
    <submittedName>
        <fullName evidence="1">Uncharacterized protein</fullName>
    </submittedName>
</protein>
<accession>A0A0M0G939</accession>
<gene>
    <name evidence="1" type="ORF">AF332_03850</name>
</gene>
<evidence type="ECO:0000313" key="1">
    <source>
        <dbReference type="EMBL" id="KON86032.1"/>
    </source>
</evidence>
<organism evidence="1 2">
    <name type="scientific">Sporosarcina globispora</name>
    <name type="common">Bacillus globisporus</name>
    <dbReference type="NCBI Taxonomy" id="1459"/>
    <lineage>
        <taxon>Bacteria</taxon>
        <taxon>Bacillati</taxon>
        <taxon>Bacillota</taxon>
        <taxon>Bacilli</taxon>
        <taxon>Bacillales</taxon>
        <taxon>Caryophanaceae</taxon>
        <taxon>Sporosarcina</taxon>
    </lineage>
</organism>
<dbReference type="OrthoDB" id="2942189at2"/>
<name>A0A0M0G939_SPOGL</name>